<dbReference type="KEGG" id="bths:CNY62_02565"/>
<dbReference type="EMBL" id="CP023483">
    <property type="protein sequence ID" value="ATF25364.1"/>
    <property type="molecule type" value="Genomic_DNA"/>
</dbReference>
<dbReference type="Proteomes" id="UP000243591">
    <property type="component" value="Chromosome"/>
</dbReference>
<organism evidence="1 2">
    <name type="scientific">Brochothrix thermosphacta</name>
    <name type="common">Microbacterium thermosphactum</name>
    <dbReference type="NCBI Taxonomy" id="2756"/>
    <lineage>
        <taxon>Bacteria</taxon>
        <taxon>Bacillati</taxon>
        <taxon>Bacillota</taxon>
        <taxon>Bacilli</taxon>
        <taxon>Bacillales</taxon>
        <taxon>Listeriaceae</taxon>
        <taxon>Brochothrix</taxon>
    </lineage>
</organism>
<protein>
    <submittedName>
        <fullName evidence="1">Uncharacterized protein</fullName>
    </submittedName>
</protein>
<dbReference type="RefSeq" id="WP_096699281.1">
    <property type="nucleotide sequence ID" value="NZ_CP023483.1"/>
</dbReference>
<name>A0A291BW15_BROTH</name>
<evidence type="ECO:0000313" key="2">
    <source>
        <dbReference type="Proteomes" id="UP000243591"/>
    </source>
</evidence>
<keyword evidence="2" id="KW-1185">Reference proteome</keyword>
<dbReference type="OrthoDB" id="2242786at2"/>
<dbReference type="AlphaFoldDB" id="A0A291BW15"/>
<proteinExistence type="predicted"/>
<dbReference type="Pfam" id="PF06600">
    <property type="entry name" value="DUF1140"/>
    <property type="match status" value="1"/>
</dbReference>
<reference evidence="1 2" key="1">
    <citation type="submission" date="2017-09" db="EMBL/GenBank/DDBJ databases">
        <title>Complete Genome Sequences of Two Strains of the Meat Spoilage Bacterium Brochothrix thermosphacta Isolated from Ground Chicken.</title>
        <authorList>
            <person name="Paoli G.C."/>
            <person name="Wijey C."/>
            <person name="Chen C.-Y."/>
            <person name="Nguyen L."/>
            <person name="Yan X."/>
            <person name="Irwin P.L."/>
        </authorList>
    </citation>
    <scope>NUCLEOTIDE SEQUENCE [LARGE SCALE GENOMIC DNA]</scope>
    <source>
        <strain evidence="1 2">BI</strain>
    </source>
</reference>
<dbReference type="InterPro" id="IPR009520">
    <property type="entry name" value="DUF1140"/>
</dbReference>
<accession>A0A291BW15</accession>
<sequence length="114" mass="13289">MNVTSNIITSYSAVILKEMFKKVKAARSKLAKAQQREASLALGDVGTSRYWKTKGDVEFYYKEIQNVYSDMFELDCFSMWPDKTNQDIYSFVMNNEDIFEEYIDYVATNRLSNS</sequence>
<evidence type="ECO:0000313" key="1">
    <source>
        <dbReference type="EMBL" id="ATF25364.1"/>
    </source>
</evidence>
<gene>
    <name evidence="1" type="ORF">CNY62_02565</name>
</gene>